<sequence length="105" mass="11521">MKKSIIGLVGTAMLVAASLSIPSVASADPSAEILKCRQTRQADKTIPKSQYYTCAWGSLRVIRVSDSALMAIYDGNCANGVWQRNRNATFFDMTQYCPKDGRPRS</sequence>
<protein>
    <submittedName>
        <fullName evidence="1">Uncharacterized protein</fullName>
    </submittedName>
</protein>
<reference evidence="1 2" key="1">
    <citation type="submission" date="2018-01" db="EMBL/GenBank/DDBJ databases">
        <title>Draft genome sequence of Jishengella endophytica.</title>
        <authorList>
            <person name="Sahin N."/>
            <person name="Ay H."/>
            <person name="Saygin H."/>
        </authorList>
    </citation>
    <scope>NUCLEOTIDE SEQUENCE [LARGE SCALE GENOMIC DNA]</scope>
    <source>
        <strain evidence="1 2">DSM 45430</strain>
    </source>
</reference>
<dbReference type="AlphaFoldDB" id="A0A2W2CYV9"/>
<gene>
    <name evidence="1" type="ORF">C1I93_08320</name>
</gene>
<evidence type="ECO:0000313" key="2">
    <source>
        <dbReference type="Proteomes" id="UP000248627"/>
    </source>
</evidence>
<dbReference type="Proteomes" id="UP000248627">
    <property type="component" value="Unassembled WGS sequence"/>
</dbReference>
<accession>A0A2W2CYV9</accession>
<dbReference type="RefSeq" id="WP_111242651.1">
    <property type="nucleotide sequence ID" value="NZ_AP023358.1"/>
</dbReference>
<organism evidence="1 2">
    <name type="scientific">Micromonospora endophytica</name>
    <dbReference type="NCBI Taxonomy" id="515350"/>
    <lineage>
        <taxon>Bacteria</taxon>
        <taxon>Bacillati</taxon>
        <taxon>Actinomycetota</taxon>
        <taxon>Actinomycetes</taxon>
        <taxon>Micromonosporales</taxon>
        <taxon>Micromonosporaceae</taxon>
        <taxon>Micromonospora</taxon>
    </lineage>
</organism>
<dbReference type="EMBL" id="POTX01000037">
    <property type="protein sequence ID" value="PZF98594.1"/>
    <property type="molecule type" value="Genomic_DNA"/>
</dbReference>
<name>A0A2W2CYV9_9ACTN</name>
<proteinExistence type="predicted"/>
<evidence type="ECO:0000313" key="1">
    <source>
        <dbReference type="EMBL" id="PZF98594.1"/>
    </source>
</evidence>
<comment type="caution">
    <text evidence="1">The sequence shown here is derived from an EMBL/GenBank/DDBJ whole genome shotgun (WGS) entry which is preliminary data.</text>
</comment>
<keyword evidence="2" id="KW-1185">Reference proteome</keyword>